<feature type="compositionally biased region" description="Basic and acidic residues" evidence="2">
    <location>
        <begin position="175"/>
        <end position="191"/>
    </location>
</feature>
<dbReference type="GO" id="GO:0005634">
    <property type="term" value="C:nucleus"/>
    <property type="evidence" value="ECO:0007669"/>
    <property type="project" value="TreeGrafter"/>
</dbReference>
<organism evidence="3 4">
    <name type="scientific">Panagrolaimus davidi</name>
    <dbReference type="NCBI Taxonomy" id="227884"/>
    <lineage>
        <taxon>Eukaryota</taxon>
        <taxon>Metazoa</taxon>
        <taxon>Ecdysozoa</taxon>
        <taxon>Nematoda</taxon>
        <taxon>Chromadorea</taxon>
        <taxon>Rhabditida</taxon>
        <taxon>Tylenchina</taxon>
        <taxon>Panagrolaimomorpha</taxon>
        <taxon>Panagrolaimoidea</taxon>
        <taxon>Panagrolaimidae</taxon>
        <taxon>Panagrolaimus</taxon>
    </lineage>
</organism>
<accession>A0A914QE18</accession>
<dbReference type="AlphaFoldDB" id="A0A914QE18"/>
<feature type="region of interest" description="Disordered" evidence="2">
    <location>
        <begin position="1"/>
        <end position="24"/>
    </location>
</feature>
<evidence type="ECO:0000256" key="2">
    <source>
        <dbReference type="SAM" id="MobiDB-lite"/>
    </source>
</evidence>
<feature type="region of interest" description="Disordered" evidence="2">
    <location>
        <begin position="156"/>
        <end position="191"/>
    </location>
</feature>
<proteinExistence type="predicted"/>
<protein>
    <submittedName>
        <fullName evidence="4">Coiled-coil domain-containing protein 137</fullName>
    </submittedName>
</protein>
<dbReference type="WBParaSite" id="PDA_v2.g29557.t1">
    <property type="protein sequence ID" value="PDA_v2.g29557.t1"/>
    <property type="gene ID" value="PDA_v2.g29557"/>
</dbReference>
<name>A0A914QE18_9BILA</name>
<dbReference type="PANTHER" id="PTHR21838:SF2">
    <property type="entry name" value="COILED-COIL DOMAIN-CONTAINING PROTEIN 137"/>
    <property type="match status" value="1"/>
</dbReference>
<dbReference type="InterPro" id="IPR026680">
    <property type="entry name" value="CCDC137"/>
</dbReference>
<sequence>MGKIADKSLKTKRDNVKSKEEDEGYVPIRSKKNFKLNKAPKSTDMEEQYVPRKVREIKELQEAIKNQNKRSKLKKNVVVDEARKHGFERRPWEDNRSFTKRIGRETRDSVNLEMLKVRHAMAGRDINEIREDYKQLDEAAKRKKALKIMRREKLAKLKSKGKIADDQEENDDDENGKVEEKPKKVKKQVPEKEVKIKKLTKNERMRKYKTEAKDTEKRELLLNAREIIKFGERVDAPPKFSAKFRKEFDPLFANAGSKDLLLKKLMEKNATPGQPISSPIVQVQKNSKVSAEERQRVIDMHRALKKAGKQKPA</sequence>
<evidence type="ECO:0000313" key="4">
    <source>
        <dbReference type="WBParaSite" id="PDA_v2.g29557.t1"/>
    </source>
</evidence>
<keyword evidence="3" id="KW-1185">Reference proteome</keyword>
<evidence type="ECO:0000313" key="3">
    <source>
        <dbReference type="Proteomes" id="UP000887578"/>
    </source>
</evidence>
<keyword evidence="1" id="KW-0175">Coiled coil</keyword>
<evidence type="ECO:0000256" key="1">
    <source>
        <dbReference type="SAM" id="Coils"/>
    </source>
</evidence>
<feature type="compositionally biased region" description="Basic and acidic residues" evidence="2">
    <location>
        <begin position="1"/>
        <end position="20"/>
    </location>
</feature>
<dbReference type="PANTHER" id="PTHR21838">
    <property type="entry name" value="COILED-COIL DOMAIN-CONTAINING PROTEIN 137"/>
    <property type="match status" value="1"/>
</dbReference>
<reference evidence="4" key="1">
    <citation type="submission" date="2022-11" db="UniProtKB">
        <authorList>
            <consortium name="WormBaseParasite"/>
        </authorList>
    </citation>
    <scope>IDENTIFICATION</scope>
</reference>
<feature type="coiled-coil region" evidence="1">
    <location>
        <begin position="50"/>
        <end position="77"/>
    </location>
</feature>
<dbReference type="Proteomes" id="UP000887578">
    <property type="component" value="Unplaced"/>
</dbReference>